<dbReference type="Pfam" id="PF13439">
    <property type="entry name" value="Glyco_transf_4"/>
    <property type="match status" value="1"/>
</dbReference>
<dbReference type="Pfam" id="PF00534">
    <property type="entry name" value="Glycos_transf_1"/>
    <property type="match status" value="1"/>
</dbReference>
<dbReference type="RefSeq" id="WP_118111205.1">
    <property type="nucleotide sequence ID" value="NZ_QRTF01000029.1"/>
</dbReference>
<reference evidence="4 5" key="1">
    <citation type="submission" date="2018-08" db="EMBL/GenBank/DDBJ databases">
        <title>A genome reference for cultivated species of the human gut microbiota.</title>
        <authorList>
            <person name="Zou Y."/>
            <person name="Xue W."/>
            <person name="Luo G."/>
        </authorList>
    </citation>
    <scope>NUCLEOTIDE SEQUENCE [LARGE SCALE GENOMIC DNA]</scope>
    <source>
        <strain evidence="4 5">AF28-15</strain>
    </source>
</reference>
<dbReference type="Gene3D" id="3.40.50.2000">
    <property type="entry name" value="Glycogen Phosphorylase B"/>
    <property type="match status" value="2"/>
</dbReference>
<dbReference type="CDD" id="cd03801">
    <property type="entry name" value="GT4_PimA-like"/>
    <property type="match status" value="1"/>
</dbReference>
<dbReference type="GO" id="GO:0016757">
    <property type="term" value="F:glycosyltransferase activity"/>
    <property type="evidence" value="ECO:0007669"/>
    <property type="project" value="InterPro"/>
</dbReference>
<keyword evidence="1 4" id="KW-0808">Transferase</keyword>
<evidence type="ECO:0000259" key="3">
    <source>
        <dbReference type="Pfam" id="PF13439"/>
    </source>
</evidence>
<dbReference type="AlphaFoldDB" id="A0A3R6A0B7"/>
<accession>A0A3R6A0B7</accession>
<dbReference type="PANTHER" id="PTHR46401:SF2">
    <property type="entry name" value="GLYCOSYLTRANSFERASE WBBK-RELATED"/>
    <property type="match status" value="1"/>
</dbReference>
<evidence type="ECO:0000256" key="1">
    <source>
        <dbReference type="ARBA" id="ARBA00022679"/>
    </source>
</evidence>
<dbReference type="EMBL" id="QRTF01000029">
    <property type="protein sequence ID" value="RGQ47020.1"/>
    <property type="molecule type" value="Genomic_DNA"/>
</dbReference>
<proteinExistence type="predicted"/>
<dbReference type="InterPro" id="IPR001296">
    <property type="entry name" value="Glyco_trans_1"/>
</dbReference>
<dbReference type="GO" id="GO:0009103">
    <property type="term" value="P:lipopolysaccharide biosynthetic process"/>
    <property type="evidence" value="ECO:0007669"/>
    <property type="project" value="TreeGrafter"/>
</dbReference>
<dbReference type="InterPro" id="IPR028098">
    <property type="entry name" value="Glyco_trans_4-like_N"/>
</dbReference>
<dbReference type="Proteomes" id="UP000283738">
    <property type="component" value="Unassembled WGS sequence"/>
</dbReference>
<sequence>MLGQKRIPSREGGVEIVVEELATRMVRCGHEVTCYNRRGHHVGGKQFDEKSRKEYQGVRLKSVFTIDKKGLAAMTASVSAAICASLGNYDVVHFHAEGPCAMIWLPKLFGKKCVATIHGLDHQRAKWGGFAKRYILFGEKMAVKYADEIIVLSDNVKQYFWNTYKRETNYIPNGVNRAERRLADIIKEKYDLEKDEYILYLGRIVPEKGIHYLIDAYMQLETDKRLVIAGGASDTDEYYSKLKEKCNGKDNIIFTGFVKGQELEELYSNAYLYVLPSDLEGMPLSLLEAMSYGNCCVVSDIDECASVVEDRALVFKKSDITDLKEKLEFALEHMDEIDRYRTEAADFVCNKYNWDKVVQETIILYEKEK</sequence>
<organism evidence="4 5">
    <name type="scientific">Roseburia inulinivorans</name>
    <dbReference type="NCBI Taxonomy" id="360807"/>
    <lineage>
        <taxon>Bacteria</taxon>
        <taxon>Bacillati</taxon>
        <taxon>Bacillota</taxon>
        <taxon>Clostridia</taxon>
        <taxon>Lachnospirales</taxon>
        <taxon>Lachnospiraceae</taxon>
        <taxon>Roseburia</taxon>
    </lineage>
</organism>
<gene>
    <name evidence="4" type="ORF">DWY96_12045</name>
</gene>
<evidence type="ECO:0000259" key="2">
    <source>
        <dbReference type="Pfam" id="PF00534"/>
    </source>
</evidence>
<evidence type="ECO:0000313" key="5">
    <source>
        <dbReference type="Proteomes" id="UP000283738"/>
    </source>
</evidence>
<protein>
    <submittedName>
        <fullName evidence="4">Glycosyltransferase</fullName>
    </submittedName>
</protein>
<dbReference type="PANTHER" id="PTHR46401">
    <property type="entry name" value="GLYCOSYLTRANSFERASE WBBK-RELATED"/>
    <property type="match status" value="1"/>
</dbReference>
<feature type="domain" description="Glycosyltransferase subfamily 4-like N-terminal" evidence="3">
    <location>
        <begin position="12"/>
        <end position="177"/>
    </location>
</feature>
<comment type="caution">
    <text evidence="4">The sequence shown here is derived from an EMBL/GenBank/DDBJ whole genome shotgun (WGS) entry which is preliminary data.</text>
</comment>
<dbReference type="SUPFAM" id="SSF53756">
    <property type="entry name" value="UDP-Glycosyltransferase/glycogen phosphorylase"/>
    <property type="match status" value="1"/>
</dbReference>
<evidence type="ECO:0000313" key="4">
    <source>
        <dbReference type="EMBL" id="RGQ47020.1"/>
    </source>
</evidence>
<name>A0A3R6A0B7_9FIRM</name>
<feature type="domain" description="Glycosyl transferase family 1" evidence="2">
    <location>
        <begin position="186"/>
        <end position="341"/>
    </location>
</feature>